<keyword evidence="1" id="KW-0472">Membrane</keyword>
<keyword evidence="1" id="KW-1133">Transmembrane helix</keyword>
<dbReference type="RefSeq" id="WP_164033828.1">
    <property type="nucleotide sequence ID" value="NZ_JAABOQ010000011.1"/>
</dbReference>
<protein>
    <recommendedName>
        <fullName evidence="4">TssN family type VI secretion system protein</fullName>
    </recommendedName>
</protein>
<feature type="transmembrane region" description="Helical" evidence="1">
    <location>
        <begin position="112"/>
        <end position="133"/>
    </location>
</feature>
<evidence type="ECO:0000313" key="3">
    <source>
        <dbReference type="Proteomes" id="UP000474296"/>
    </source>
</evidence>
<dbReference type="Pfam" id="PF17555">
    <property type="entry name" value="TssN"/>
    <property type="match status" value="1"/>
</dbReference>
<dbReference type="AlphaFoldDB" id="A0A6M0CSS2"/>
<dbReference type="Proteomes" id="UP000474296">
    <property type="component" value="Unassembled WGS sequence"/>
</dbReference>
<organism evidence="2 3">
    <name type="scientific">Spongiivirga citrea</name>
    <dbReference type="NCBI Taxonomy" id="1481457"/>
    <lineage>
        <taxon>Bacteria</taxon>
        <taxon>Pseudomonadati</taxon>
        <taxon>Bacteroidota</taxon>
        <taxon>Flavobacteriia</taxon>
        <taxon>Flavobacteriales</taxon>
        <taxon>Flavobacteriaceae</taxon>
        <taxon>Spongiivirga</taxon>
    </lineage>
</organism>
<feature type="transmembrane region" description="Helical" evidence="1">
    <location>
        <begin position="45"/>
        <end position="63"/>
    </location>
</feature>
<feature type="transmembrane region" description="Helical" evidence="1">
    <location>
        <begin position="139"/>
        <end position="158"/>
    </location>
</feature>
<dbReference type="InterPro" id="IPR035177">
    <property type="entry name" value="TssN"/>
</dbReference>
<reference evidence="2 3" key="1">
    <citation type="submission" date="2020-01" db="EMBL/GenBank/DDBJ databases">
        <title>Spongiivirga citrea KCTC 32990T.</title>
        <authorList>
            <person name="Wang G."/>
        </authorList>
    </citation>
    <scope>NUCLEOTIDE SEQUENCE [LARGE SCALE GENOMIC DNA]</scope>
    <source>
        <strain evidence="2 3">KCTC 32990</strain>
    </source>
</reference>
<evidence type="ECO:0000313" key="2">
    <source>
        <dbReference type="EMBL" id="NER19144.1"/>
    </source>
</evidence>
<accession>A0A6M0CSS2</accession>
<name>A0A6M0CSS2_9FLAO</name>
<keyword evidence="1" id="KW-0812">Transmembrane</keyword>
<keyword evidence="3" id="KW-1185">Reference proteome</keyword>
<dbReference type="EMBL" id="JAABOQ010000011">
    <property type="protein sequence ID" value="NER19144.1"/>
    <property type="molecule type" value="Genomic_DNA"/>
</dbReference>
<gene>
    <name evidence="2" type="ORF">GWK10_18150</name>
</gene>
<evidence type="ECO:0008006" key="4">
    <source>
        <dbReference type="Google" id="ProtNLM"/>
    </source>
</evidence>
<evidence type="ECO:0000256" key="1">
    <source>
        <dbReference type="SAM" id="Phobius"/>
    </source>
</evidence>
<sequence>MKLALLFLIGAGPLKLGVIVFALSGLIMGLVGGLRKLFMKNKGRFFIYLIVTAVLFACVALLSNKKVLDNIPLNSFIGFQVILFGLGFLHVYAMRRIFPDLQEKITNFWLELLYTIVITCIALIAFMLVVELYKPEFKYMFLSAGIAFIIPFFIVKLYEYAIAVPVAVYKKWFYPIGENIKDPKENELRNPLVISFQFSKDKRTNELSNFRLKAPESMEFGKLFYYFINDYNDRHPEGEISFVDRNNEPYGWIFYRKTWFGILTHVDFERTVKSNRIKEDTVVICQRA</sequence>
<comment type="caution">
    <text evidence="2">The sequence shown here is derived from an EMBL/GenBank/DDBJ whole genome shotgun (WGS) entry which is preliminary data.</text>
</comment>
<feature type="transmembrane region" description="Helical" evidence="1">
    <location>
        <begin position="6"/>
        <end position="33"/>
    </location>
</feature>
<feature type="transmembrane region" description="Helical" evidence="1">
    <location>
        <begin position="75"/>
        <end position="92"/>
    </location>
</feature>
<proteinExistence type="predicted"/>